<name>A0ABI7XA57_FELCA</name>
<evidence type="ECO:0000256" key="4">
    <source>
        <dbReference type="ARBA" id="ARBA00013642"/>
    </source>
</evidence>
<dbReference type="SUPFAM" id="SSF46938">
    <property type="entry name" value="CRAL/TRIO N-terminal domain"/>
    <property type="match status" value="1"/>
</dbReference>
<dbReference type="SMART" id="SM01100">
    <property type="entry name" value="CRAL_TRIO_N"/>
    <property type="match status" value="1"/>
</dbReference>
<dbReference type="Ensembl" id="ENSFCTT00005029627.1">
    <property type="protein sequence ID" value="ENSFCTP00005019412.1"/>
    <property type="gene ID" value="ENSFCTG00005010581.1"/>
</dbReference>
<organism evidence="14 15">
    <name type="scientific">Felis catus</name>
    <name type="common">Cat</name>
    <name type="synonym">Felis silvestris catus</name>
    <dbReference type="NCBI Taxonomy" id="9685"/>
    <lineage>
        <taxon>Eukaryota</taxon>
        <taxon>Metazoa</taxon>
        <taxon>Chordata</taxon>
        <taxon>Craniata</taxon>
        <taxon>Vertebrata</taxon>
        <taxon>Euteleostomi</taxon>
        <taxon>Mammalia</taxon>
        <taxon>Eutheria</taxon>
        <taxon>Laurasiatheria</taxon>
        <taxon>Carnivora</taxon>
        <taxon>Feliformia</taxon>
        <taxon>Felidae</taxon>
        <taxon>Felinae</taxon>
        <taxon>Felis</taxon>
    </lineage>
</organism>
<dbReference type="Gene3D" id="1.10.8.20">
    <property type="entry name" value="N-terminal domain of phosphatidylinositol transfer protein sec14p"/>
    <property type="match status" value="1"/>
</dbReference>
<keyword evidence="8" id="KW-0472">Membrane</keyword>
<reference evidence="14 15" key="1">
    <citation type="submission" date="2021-02" db="EMBL/GenBank/DDBJ databases">
        <title>Safari Cat Assemblies.</title>
        <authorList>
            <person name="Bredemeyer K.R."/>
            <person name="Murphy W.J."/>
        </authorList>
    </citation>
    <scope>NUCLEOTIDE SEQUENCE [LARGE SCALE GENOMIC DNA]</scope>
</reference>
<comment type="subcellular location">
    <subcellularLocation>
        <location evidence="1">Cytoplasmic vesicle</location>
        <location evidence="1">Clathrin-coated vesicle</location>
    </subcellularLocation>
    <subcellularLocation>
        <location evidence="3">Early endosome membrane</location>
        <topology evidence="3">Peripheral membrane protein</topology>
    </subcellularLocation>
    <subcellularLocation>
        <location evidence="2">Golgi apparatus</location>
        <location evidence="2">trans-Golgi network membrane</location>
        <topology evidence="2">Peripheral membrane protein</topology>
    </subcellularLocation>
</comment>
<reference evidence="14" key="3">
    <citation type="submission" date="2025-09" db="UniProtKB">
        <authorList>
            <consortium name="Ensembl"/>
        </authorList>
    </citation>
    <scope>IDENTIFICATION</scope>
    <source>
        <strain evidence="14">breed Abyssinian</strain>
    </source>
</reference>
<dbReference type="PRINTS" id="PR00180">
    <property type="entry name" value="CRETINALDHBP"/>
</dbReference>
<dbReference type="GeneTree" id="ENSGT00940000157632"/>
<evidence type="ECO:0000256" key="12">
    <source>
        <dbReference type="SAM" id="MobiDB-lite"/>
    </source>
</evidence>
<evidence type="ECO:0000256" key="7">
    <source>
        <dbReference type="ARBA" id="ARBA00023121"/>
    </source>
</evidence>
<evidence type="ECO:0000256" key="5">
    <source>
        <dbReference type="ARBA" id="ARBA00022753"/>
    </source>
</evidence>
<evidence type="ECO:0000256" key="11">
    <source>
        <dbReference type="ARBA" id="ARBA00046144"/>
    </source>
</evidence>
<dbReference type="InterPro" id="IPR036273">
    <property type="entry name" value="CRAL/TRIO_N_dom_sf"/>
</dbReference>
<dbReference type="PANTHER" id="PTHR10174:SF73">
    <property type="entry name" value="CLAVESIN-2"/>
    <property type="match status" value="1"/>
</dbReference>
<dbReference type="Pfam" id="PF03765">
    <property type="entry name" value="CRAL_TRIO_N"/>
    <property type="match status" value="1"/>
</dbReference>
<comment type="function">
    <text evidence="11">Required for normal morphology of late endosomes and/or lysosomes in neurons. Binds phosphatidylinositol 3,5-bisphosphate (PtdIns(3,5)P2).</text>
</comment>
<dbReference type="Proteomes" id="UP000823872">
    <property type="component" value="Chromosome B2"/>
</dbReference>
<keyword evidence="7" id="KW-0446">Lipid-binding</keyword>
<dbReference type="InterPro" id="IPR001251">
    <property type="entry name" value="CRAL-TRIO_dom"/>
</dbReference>
<evidence type="ECO:0000256" key="3">
    <source>
        <dbReference type="ARBA" id="ARBA00004220"/>
    </source>
</evidence>
<evidence type="ECO:0000256" key="9">
    <source>
        <dbReference type="ARBA" id="ARBA00023329"/>
    </source>
</evidence>
<evidence type="ECO:0000256" key="2">
    <source>
        <dbReference type="ARBA" id="ARBA00004150"/>
    </source>
</evidence>
<evidence type="ECO:0000256" key="1">
    <source>
        <dbReference type="ARBA" id="ARBA00004132"/>
    </source>
</evidence>
<feature type="region of interest" description="Disordered" evidence="12">
    <location>
        <begin position="314"/>
        <end position="354"/>
    </location>
</feature>
<dbReference type="Pfam" id="PF00650">
    <property type="entry name" value="CRAL_TRIO"/>
    <property type="match status" value="1"/>
</dbReference>
<keyword evidence="5" id="KW-0967">Endosome</keyword>
<evidence type="ECO:0000256" key="8">
    <source>
        <dbReference type="ARBA" id="ARBA00023136"/>
    </source>
</evidence>
<reference evidence="14" key="2">
    <citation type="submission" date="2025-08" db="UniProtKB">
        <authorList>
            <consortium name="Ensembl"/>
        </authorList>
    </citation>
    <scope>IDENTIFICATION</scope>
    <source>
        <strain evidence="14">breed Abyssinian</strain>
    </source>
</reference>
<dbReference type="InterPro" id="IPR036865">
    <property type="entry name" value="CRAL-TRIO_dom_sf"/>
</dbReference>
<keyword evidence="9" id="KW-0968">Cytoplasmic vesicle</keyword>
<evidence type="ECO:0000256" key="6">
    <source>
        <dbReference type="ARBA" id="ARBA00023034"/>
    </source>
</evidence>
<dbReference type="InterPro" id="IPR011074">
    <property type="entry name" value="CRAL/TRIO_N_dom"/>
</dbReference>
<evidence type="ECO:0000259" key="13">
    <source>
        <dbReference type="PROSITE" id="PS50191"/>
    </source>
</evidence>
<dbReference type="PANTHER" id="PTHR10174">
    <property type="entry name" value="ALPHA-TOCOPHEROL TRANSFER PROTEIN-RELATED"/>
    <property type="match status" value="1"/>
</dbReference>
<accession>A0ABI7XA57</accession>
<evidence type="ECO:0000256" key="10">
    <source>
        <dbReference type="ARBA" id="ARBA00031836"/>
    </source>
</evidence>
<feature type="domain" description="CRAL-TRIO" evidence="13">
    <location>
        <begin position="96"/>
        <end position="284"/>
    </location>
</feature>
<sequence length="354" mass="40992">MTHLQAGLSPETLEKARLELNENPDTLHQDIQEVRDMVITRPDIGFLRTDDAFILRFLRARKFHHFEAFRLLAQYFEYRQQNLDMFKSFKATDPGIKQALKDGFPGGLANLDHYGRKILVLFAANWDQSRYTLVDILRAILLSLEAMIEDPELQVNGFVLIIDWSNFTFKQASKLTPSMLRLAIEGLQDSFPARFGGIHFVNQPWYIHALYTVIRPFLKEKTRKRVFQVMHSASPHYSNTSSDVINLCCEKLIFLHGNNLNSLHQLIHPEILPSEFGGMLPPYDMGTWARTLLDHEYDDDSEYNVDSYSMPVKEVEKELSPKSMKRSQSVVDPTVLKRMDKNEEENMQPLLSLD</sequence>
<dbReference type="PROSITE" id="PS50191">
    <property type="entry name" value="CRAL_TRIO"/>
    <property type="match status" value="1"/>
</dbReference>
<keyword evidence="15" id="KW-1185">Reference proteome</keyword>
<evidence type="ECO:0000313" key="14">
    <source>
        <dbReference type="Ensembl" id="ENSFCTP00005019412.1"/>
    </source>
</evidence>
<protein>
    <recommendedName>
        <fullName evidence="4">Clavesin-2</fullName>
    </recommendedName>
    <alternativeName>
        <fullName evidence="10">Retinaldehyde-binding protein 1-like 2</fullName>
    </alternativeName>
</protein>
<dbReference type="CDD" id="cd00170">
    <property type="entry name" value="SEC14"/>
    <property type="match status" value="1"/>
</dbReference>
<gene>
    <name evidence="14" type="primary">CLVS2</name>
</gene>
<keyword evidence="6" id="KW-0333">Golgi apparatus</keyword>
<dbReference type="SUPFAM" id="SSF52087">
    <property type="entry name" value="CRAL/TRIO domain"/>
    <property type="match status" value="1"/>
</dbReference>
<dbReference type="SMART" id="SM00516">
    <property type="entry name" value="SEC14"/>
    <property type="match status" value="1"/>
</dbReference>
<proteinExistence type="predicted"/>
<dbReference type="Gene3D" id="3.40.525.10">
    <property type="entry name" value="CRAL-TRIO lipid binding domain"/>
    <property type="match status" value="1"/>
</dbReference>
<evidence type="ECO:0000313" key="15">
    <source>
        <dbReference type="Proteomes" id="UP000823872"/>
    </source>
</evidence>